<dbReference type="EMBL" id="JAGINW010000001">
    <property type="protein sequence ID" value="MBP2323669.1"/>
    <property type="molecule type" value="Genomic_DNA"/>
</dbReference>
<keyword evidence="2" id="KW-1185">Reference proteome</keyword>
<evidence type="ECO:0000313" key="2">
    <source>
        <dbReference type="Proteomes" id="UP001519332"/>
    </source>
</evidence>
<dbReference type="Proteomes" id="UP001519332">
    <property type="component" value="Unassembled WGS sequence"/>
</dbReference>
<accession>A0ABS4TH90</accession>
<dbReference type="RefSeq" id="WP_307855171.1">
    <property type="nucleotide sequence ID" value="NZ_JAGINW010000001.1"/>
</dbReference>
<sequence>MDRPRVLIAAGLAVLLLAGVIIASLVFGSREQTAEPPPPTRTGPVALVPVPAPAAGSADCGTLLKNLPASLQSGSTVLAKAQLAEPAPPASAAWTDQRSDPVVLRCGLDKPAEYTATANTRAIDGVQWLPIDGEQSSTWYLVDRTVYVAVTVPATAGTGPLQDLSALIGKTLPRKS</sequence>
<evidence type="ECO:0008006" key="3">
    <source>
        <dbReference type="Google" id="ProtNLM"/>
    </source>
</evidence>
<comment type="caution">
    <text evidence="1">The sequence shown here is derived from an EMBL/GenBank/DDBJ whole genome shotgun (WGS) entry which is preliminary data.</text>
</comment>
<dbReference type="Pfam" id="PF12028">
    <property type="entry name" value="DUF3515"/>
    <property type="match status" value="1"/>
</dbReference>
<gene>
    <name evidence="1" type="ORF">JOF56_004054</name>
</gene>
<protein>
    <recommendedName>
        <fullName evidence="3">DUF3515 domain-containing protein</fullName>
    </recommendedName>
</protein>
<reference evidence="1 2" key="1">
    <citation type="submission" date="2021-03" db="EMBL/GenBank/DDBJ databases">
        <title>Sequencing the genomes of 1000 actinobacteria strains.</title>
        <authorList>
            <person name="Klenk H.-P."/>
        </authorList>
    </citation>
    <scope>NUCLEOTIDE SEQUENCE [LARGE SCALE GENOMIC DNA]</scope>
    <source>
        <strain evidence="1 2">DSM 46670</strain>
    </source>
</reference>
<name>A0ABS4TH90_9PSEU</name>
<evidence type="ECO:0000313" key="1">
    <source>
        <dbReference type="EMBL" id="MBP2323669.1"/>
    </source>
</evidence>
<dbReference type="InterPro" id="IPR021903">
    <property type="entry name" value="DUF3515"/>
</dbReference>
<organism evidence="1 2">
    <name type="scientific">Kibdelosporangium banguiense</name>
    <dbReference type="NCBI Taxonomy" id="1365924"/>
    <lineage>
        <taxon>Bacteria</taxon>
        <taxon>Bacillati</taxon>
        <taxon>Actinomycetota</taxon>
        <taxon>Actinomycetes</taxon>
        <taxon>Pseudonocardiales</taxon>
        <taxon>Pseudonocardiaceae</taxon>
        <taxon>Kibdelosporangium</taxon>
    </lineage>
</organism>
<proteinExistence type="predicted"/>